<dbReference type="InterPro" id="IPR036259">
    <property type="entry name" value="MFS_trans_sf"/>
</dbReference>
<reference evidence="10 11" key="1">
    <citation type="submission" date="2019-06" db="EMBL/GenBank/DDBJ databases">
        <title>Draft genome sequence of the filamentous fungus Phialemoniopsis curvata isolated from diesel fuel.</title>
        <authorList>
            <person name="Varaljay V.A."/>
            <person name="Lyon W.J."/>
            <person name="Crouch A.L."/>
            <person name="Drake C.E."/>
            <person name="Hollomon J.M."/>
            <person name="Nadeau L.J."/>
            <person name="Nunn H.S."/>
            <person name="Stevenson B.S."/>
            <person name="Bojanowski C.L."/>
            <person name="Crookes-Goodson W.J."/>
        </authorList>
    </citation>
    <scope>NUCLEOTIDE SEQUENCE [LARGE SCALE GENOMIC DNA]</scope>
    <source>
        <strain evidence="10 11">D216</strain>
    </source>
</reference>
<keyword evidence="6 8" id="KW-0472">Membrane</keyword>
<feature type="transmembrane region" description="Helical" evidence="8">
    <location>
        <begin position="477"/>
        <end position="498"/>
    </location>
</feature>
<feature type="transmembrane region" description="Helical" evidence="8">
    <location>
        <begin position="353"/>
        <end position="371"/>
    </location>
</feature>
<keyword evidence="3 7" id="KW-0813">Transport</keyword>
<evidence type="ECO:0000259" key="9">
    <source>
        <dbReference type="PROSITE" id="PS50850"/>
    </source>
</evidence>
<evidence type="ECO:0000256" key="4">
    <source>
        <dbReference type="ARBA" id="ARBA00022692"/>
    </source>
</evidence>
<dbReference type="NCBIfam" id="TIGR00879">
    <property type="entry name" value="SP"/>
    <property type="match status" value="1"/>
</dbReference>
<dbReference type="InterPro" id="IPR050360">
    <property type="entry name" value="MFS_Sugar_Transporters"/>
</dbReference>
<feature type="transmembrane region" description="Helical" evidence="8">
    <location>
        <begin position="116"/>
        <end position="134"/>
    </location>
</feature>
<dbReference type="InterPro" id="IPR003663">
    <property type="entry name" value="Sugar/inositol_transpt"/>
</dbReference>
<accession>A0A507BAK0</accession>
<comment type="caution">
    <text evidence="10">The sequence shown here is derived from an EMBL/GenBank/DDBJ whole genome shotgun (WGS) entry which is preliminary data.</text>
</comment>
<dbReference type="FunFam" id="1.20.1250.20:FF:000134">
    <property type="entry name" value="MFS sugar transporter protein"/>
    <property type="match status" value="1"/>
</dbReference>
<keyword evidence="11" id="KW-1185">Reference proteome</keyword>
<dbReference type="GeneID" id="41971342"/>
<dbReference type="RefSeq" id="XP_030997957.1">
    <property type="nucleotide sequence ID" value="XM_031138245.1"/>
</dbReference>
<name>A0A507BAK0_9PEZI</name>
<dbReference type="GO" id="GO:0005351">
    <property type="term" value="F:carbohydrate:proton symporter activity"/>
    <property type="evidence" value="ECO:0007669"/>
    <property type="project" value="TreeGrafter"/>
</dbReference>
<dbReference type="AlphaFoldDB" id="A0A507BAK0"/>
<feature type="transmembrane region" description="Helical" evidence="8">
    <location>
        <begin position="413"/>
        <end position="437"/>
    </location>
</feature>
<dbReference type="PANTHER" id="PTHR48022:SF14">
    <property type="entry name" value="MAJOR FACILITATOR SUPERFAMILY (MFS) PROFILE DOMAIN-CONTAINING PROTEIN-RELATED"/>
    <property type="match status" value="1"/>
</dbReference>
<evidence type="ECO:0000313" key="10">
    <source>
        <dbReference type="EMBL" id="TPX16246.1"/>
    </source>
</evidence>
<evidence type="ECO:0000256" key="6">
    <source>
        <dbReference type="ARBA" id="ARBA00023136"/>
    </source>
</evidence>
<dbReference type="Gene3D" id="1.20.1250.20">
    <property type="entry name" value="MFS general substrate transporter like domains"/>
    <property type="match status" value="1"/>
</dbReference>
<gene>
    <name evidence="10" type="ORF">E0L32_003895</name>
</gene>
<proteinExistence type="inferred from homology"/>
<dbReference type="InterPro" id="IPR005828">
    <property type="entry name" value="MFS_sugar_transport-like"/>
</dbReference>
<feature type="transmembrane region" description="Helical" evidence="8">
    <location>
        <begin position="140"/>
        <end position="163"/>
    </location>
</feature>
<evidence type="ECO:0000256" key="3">
    <source>
        <dbReference type="ARBA" id="ARBA00022448"/>
    </source>
</evidence>
<comment type="subcellular location">
    <subcellularLocation>
        <location evidence="1">Membrane</location>
        <topology evidence="1">Multi-pass membrane protein</topology>
    </subcellularLocation>
</comment>
<feature type="transmembrane region" description="Helical" evidence="8">
    <location>
        <begin position="175"/>
        <end position="195"/>
    </location>
</feature>
<evidence type="ECO:0000256" key="5">
    <source>
        <dbReference type="ARBA" id="ARBA00022989"/>
    </source>
</evidence>
<keyword evidence="4 8" id="KW-0812">Transmembrane</keyword>
<comment type="similarity">
    <text evidence="2 7">Belongs to the major facilitator superfamily. Sugar transporter (TC 2.A.1.1) family.</text>
</comment>
<dbReference type="Proteomes" id="UP000319257">
    <property type="component" value="Unassembled WGS sequence"/>
</dbReference>
<dbReference type="InParanoid" id="A0A507BAK0"/>
<evidence type="ECO:0000256" key="8">
    <source>
        <dbReference type="SAM" id="Phobius"/>
    </source>
</evidence>
<organism evidence="10 11">
    <name type="scientific">Thyridium curvatum</name>
    <dbReference type="NCBI Taxonomy" id="1093900"/>
    <lineage>
        <taxon>Eukaryota</taxon>
        <taxon>Fungi</taxon>
        <taxon>Dikarya</taxon>
        <taxon>Ascomycota</taxon>
        <taxon>Pezizomycotina</taxon>
        <taxon>Sordariomycetes</taxon>
        <taxon>Sordariomycetidae</taxon>
        <taxon>Thyridiales</taxon>
        <taxon>Thyridiaceae</taxon>
        <taxon>Thyridium</taxon>
    </lineage>
</organism>
<feature type="transmembrane region" description="Helical" evidence="8">
    <location>
        <begin position="378"/>
        <end position="401"/>
    </location>
</feature>
<dbReference type="EMBL" id="SKBQ01000018">
    <property type="protein sequence ID" value="TPX16246.1"/>
    <property type="molecule type" value="Genomic_DNA"/>
</dbReference>
<feature type="transmembrane region" description="Helical" evidence="8">
    <location>
        <begin position="449"/>
        <end position="471"/>
    </location>
</feature>
<feature type="transmembrane region" description="Helical" evidence="8">
    <location>
        <begin position="210"/>
        <end position="229"/>
    </location>
</feature>
<evidence type="ECO:0000256" key="2">
    <source>
        <dbReference type="ARBA" id="ARBA00010992"/>
    </source>
</evidence>
<dbReference type="GO" id="GO:0016020">
    <property type="term" value="C:membrane"/>
    <property type="evidence" value="ECO:0007669"/>
    <property type="project" value="UniProtKB-SubCell"/>
</dbReference>
<evidence type="ECO:0000256" key="1">
    <source>
        <dbReference type="ARBA" id="ARBA00004141"/>
    </source>
</evidence>
<protein>
    <recommendedName>
        <fullName evidence="9">Major facilitator superfamily (MFS) profile domain-containing protein</fullName>
    </recommendedName>
</protein>
<dbReference type="PRINTS" id="PR00171">
    <property type="entry name" value="SUGRTRNSPORT"/>
</dbReference>
<dbReference type="InterPro" id="IPR020846">
    <property type="entry name" value="MFS_dom"/>
</dbReference>
<feature type="transmembrane region" description="Helical" evidence="8">
    <location>
        <begin position="34"/>
        <end position="54"/>
    </location>
</feature>
<sequence length="543" mass="59355">MEPKPSSPEVERVEHPVPIAVSARPGEELGEGKLNSFVIALATFAALGNLLYGYNQGVMAVILEMPQFLDAFPEINADKSARAGFLKGLMTAMVELGAMIGSLSCGYLADRYSRKRTIFFGSVGFMAGLILQVASQDYPMLVVGRLISGWGIGVFSMIAPLYVSELAPTKWRGALLAMAGWSILVGTSISFWITYGTRFISSTWCFRLPFALQFVPAIGLAAGAFLLPFSPRWLAAQDRQGEGLAVLCRLRGCNAQEPDEQTVAEWTEILIAVQLDRSALTETHGDVSPGTLQWEFLRWRDLFSTKAMLRRFAVACGLFWFQQLGGIDAILYYGPAFFNSLNYDKVQQLNWSGVVNCMNLAGGTTTLFTTDRLGRKKLLIAGAVIITSCHAILAGLIGTYQKDWATHHGAAKAGVAMLVIFMFFQGATFGPTPAVVCNEIFPYRHRARGVAFGIANEWLANFTVGLISPALLDKSAWATFVFFGGCTFLSFFFVVFYVPETKGILLETMDVIFKDRAGDEDAKMRAAIESEVRSSAAVATELH</sequence>
<feature type="domain" description="Major facilitator superfamily (MFS) profile" evidence="9">
    <location>
        <begin position="41"/>
        <end position="502"/>
    </location>
</feature>
<keyword evidence="5 8" id="KW-1133">Transmembrane helix</keyword>
<feature type="transmembrane region" description="Helical" evidence="8">
    <location>
        <begin position="312"/>
        <end position="333"/>
    </location>
</feature>
<dbReference type="OrthoDB" id="8120565at2759"/>
<dbReference type="SUPFAM" id="SSF103473">
    <property type="entry name" value="MFS general substrate transporter"/>
    <property type="match status" value="1"/>
</dbReference>
<dbReference type="PANTHER" id="PTHR48022">
    <property type="entry name" value="PLASTIDIC GLUCOSE TRANSPORTER 4"/>
    <property type="match status" value="1"/>
</dbReference>
<evidence type="ECO:0000256" key="7">
    <source>
        <dbReference type="RuleBase" id="RU003346"/>
    </source>
</evidence>
<dbReference type="Pfam" id="PF00083">
    <property type="entry name" value="Sugar_tr"/>
    <property type="match status" value="1"/>
</dbReference>
<dbReference type="PROSITE" id="PS50850">
    <property type="entry name" value="MFS"/>
    <property type="match status" value="1"/>
</dbReference>
<evidence type="ECO:0000313" key="11">
    <source>
        <dbReference type="Proteomes" id="UP000319257"/>
    </source>
</evidence>